<keyword evidence="6" id="KW-1185">Reference proteome</keyword>
<keyword evidence="3" id="KW-0804">Transcription</keyword>
<dbReference type="InterPro" id="IPR036390">
    <property type="entry name" value="WH_DNA-bd_sf"/>
</dbReference>
<dbReference type="Gene3D" id="1.10.10.10">
    <property type="entry name" value="Winged helix-like DNA-binding domain superfamily/Winged helix DNA-binding domain"/>
    <property type="match status" value="1"/>
</dbReference>
<name>A0ABU9CK01_9BURK</name>
<reference evidence="5 6" key="1">
    <citation type="submission" date="2024-04" db="EMBL/GenBank/DDBJ databases">
        <title>Novel species of the genus Ideonella isolated from streams.</title>
        <authorList>
            <person name="Lu H."/>
        </authorList>
    </citation>
    <scope>NUCLEOTIDE SEQUENCE [LARGE SCALE GENOMIC DNA]</scope>
    <source>
        <strain evidence="5 6">DXS22W</strain>
    </source>
</reference>
<dbReference type="Proteomes" id="UP001365405">
    <property type="component" value="Unassembled WGS sequence"/>
</dbReference>
<gene>
    <name evidence="5" type="ORF">AACH10_17205</name>
</gene>
<evidence type="ECO:0000256" key="1">
    <source>
        <dbReference type="ARBA" id="ARBA00023015"/>
    </source>
</evidence>
<proteinExistence type="predicted"/>
<feature type="domain" description="HTH hxlR-type" evidence="4">
    <location>
        <begin position="17"/>
        <end position="115"/>
    </location>
</feature>
<evidence type="ECO:0000256" key="3">
    <source>
        <dbReference type="ARBA" id="ARBA00023163"/>
    </source>
</evidence>
<dbReference type="PANTHER" id="PTHR33204:SF37">
    <property type="entry name" value="HTH-TYPE TRANSCRIPTIONAL REGULATOR YODB"/>
    <property type="match status" value="1"/>
</dbReference>
<sequence>MHRSDPEPAAPDCTPDCPVRRTAQIIDGKWTTQIVRDLLPGRRRYSALLAGLPGISPKILAQRLRLLEAQGLLTKTVYPEVPPRTEYELTPLGRRLEGVIREMAAFGEALAALPQPPR</sequence>
<dbReference type="InterPro" id="IPR036388">
    <property type="entry name" value="WH-like_DNA-bd_sf"/>
</dbReference>
<dbReference type="PROSITE" id="PS51118">
    <property type="entry name" value="HTH_HXLR"/>
    <property type="match status" value="1"/>
</dbReference>
<dbReference type="Pfam" id="PF01638">
    <property type="entry name" value="HxlR"/>
    <property type="match status" value="1"/>
</dbReference>
<evidence type="ECO:0000259" key="4">
    <source>
        <dbReference type="PROSITE" id="PS51118"/>
    </source>
</evidence>
<accession>A0ABU9CK01</accession>
<dbReference type="InterPro" id="IPR002577">
    <property type="entry name" value="HTH_HxlR"/>
</dbReference>
<protein>
    <submittedName>
        <fullName evidence="5">Helix-turn-helix domain-containing protein</fullName>
    </submittedName>
</protein>
<evidence type="ECO:0000313" key="6">
    <source>
        <dbReference type="Proteomes" id="UP001365405"/>
    </source>
</evidence>
<evidence type="ECO:0000256" key="2">
    <source>
        <dbReference type="ARBA" id="ARBA00023125"/>
    </source>
</evidence>
<organism evidence="5 6">
    <name type="scientific">Pseudaquabacterium inlustre</name>
    <dbReference type="NCBI Taxonomy" id="2984192"/>
    <lineage>
        <taxon>Bacteria</taxon>
        <taxon>Pseudomonadati</taxon>
        <taxon>Pseudomonadota</taxon>
        <taxon>Betaproteobacteria</taxon>
        <taxon>Burkholderiales</taxon>
        <taxon>Sphaerotilaceae</taxon>
        <taxon>Pseudaquabacterium</taxon>
    </lineage>
</organism>
<keyword evidence="2" id="KW-0238">DNA-binding</keyword>
<dbReference type="RefSeq" id="WP_341411689.1">
    <property type="nucleotide sequence ID" value="NZ_JBBUTH010000008.1"/>
</dbReference>
<dbReference type="PANTHER" id="PTHR33204">
    <property type="entry name" value="TRANSCRIPTIONAL REGULATOR, MARR FAMILY"/>
    <property type="match status" value="1"/>
</dbReference>
<evidence type="ECO:0000313" key="5">
    <source>
        <dbReference type="EMBL" id="MEK8051993.1"/>
    </source>
</evidence>
<dbReference type="EMBL" id="JBBUTH010000008">
    <property type="protein sequence ID" value="MEK8051993.1"/>
    <property type="molecule type" value="Genomic_DNA"/>
</dbReference>
<comment type="caution">
    <text evidence="5">The sequence shown here is derived from an EMBL/GenBank/DDBJ whole genome shotgun (WGS) entry which is preliminary data.</text>
</comment>
<keyword evidence="1" id="KW-0805">Transcription regulation</keyword>
<dbReference type="SUPFAM" id="SSF46785">
    <property type="entry name" value="Winged helix' DNA-binding domain"/>
    <property type="match status" value="1"/>
</dbReference>